<evidence type="ECO:0000313" key="4">
    <source>
        <dbReference type="Proteomes" id="UP000245771"/>
    </source>
</evidence>
<feature type="coiled-coil region" evidence="1">
    <location>
        <begin position="376"/>
        <end position="403"/>
    </location>
</feature>
<evidence type="ECO:0000313" key="3">
    <source>
        <dbReference type="EMBL" id="PWN34099.1"/>
    </source>
</evidence>
<dbReference type="STRING" id="1280837.A0A316V922"/>
<dbReference type="InParanoid" id="A0A316V922"/>
<keyword evidence="2" id="KW-1133">Transmembrane helix</keyword>
<protein>
    <submittedName>
        <fullName evidence="3">Uncharacterized protein</fullName>
    </submittedName>
</protein>
<keyword evidence="4" id="KW-1185">Reference proteome</keyword>
<dbReference type="RefSeq" id="XP_025354401.1">
    <property type="nucleotide sequence ID" value="XM_025502704.1"/>
</dbReference>
<keyword evidence="2" id="KW-0472">Membrane</keyword>
<feature type="transmembrane region" description="Helical" evidence="2">
    <location>
        <begin position="434"/>
        <end position="452"/>
    </location>
</feature>
<evidence type="ECO:0000256" key="2">
    <source>
        <dbReference type="SAM" id="Phobius"/>
    </source>
</evidence>
<keyword evidence="1" id="KW-0175">Coiled coil</keyword>
<dbReference type="EMBL" id="KZ819604">
    <property type="protein sequence ID" value="PWN34099.1"/>
    <property type="molecule type" value="Genomic_DNA"/>
</dbReference>
<sequence length="455" mass="52098">MSNQHVNAFRDMSWSGMAERRPLPVQFALYPSRKTNGMLCPCLTVRHTNVELIRILDPEHKQPFFSIDGMFLLAGLSVPNGLLRFDLRRERGDYDVTLAGLEPREGIWSPFNVAQRIAMELGLSQLLKTFFSVKHAWSLDEGELNGVVHNWQPAKDQINPSKYSFESLSNDAFDSFSLIKSGQPARTPIGNEERDQIKRIGKPCLLLQDGSEDELQHSRILTSFSLEQRLLRWTVMATAQWHEFQQQVSDAQSAENTQEDSLMHIWSPSTVEILLFFSDLQSPSNDDDRNIAYSLNEGQIVVTKSQLQEAHLRHQEQQGAKNNPLLSIVDVNAVLALVDSLWIWYIERIAHSNKAHMEMPQETMAQEKRSNEESGIHAISQRLNRLEASFERMEASLNTLLHNQTLIQKEKVQTEAKKPVNPNKFGLFSMDVQTLVYFFVIGMMGTFFSQYFSNR</sequence>
<dbReference type="Proteomes" id="UP000245771">
    <property type="component" value="Unassembled WGS sequence"/>
</dbReference>
<keyword evidence="2" id="KW-0812">Transmembrane</keyword>
<organism evidence="3 4">
    <name type="scientific">Meira miltonrushii</name>
    <dbReference type="NCBI Taxonomy" id="1280837"/>
    <lineage>
        <taxon>Eukaryota</taxon>
        <taxon>Fungi</taxon>
        <taxon>Dikarya</taxon>
        <taxon>Basidiomycota</taxon>
        <taxon>Ustilaginomycotina</taxon>
        <taxon>Exobasidiomycetes</taxon>
        <taxon>Exobasidiales</taxon>
        <taxon>Brachybasidiaceae</taxon>
        <taxon>Meira</taxon>
    </lineage>
</organism>
<proteinExistence type="predicted"/>
<dbReference type="AlphaFoldDB" id="A0A316V922"/>
<gene>
    <name evidence="3" type="ORF">FA14DRAFT_68528</name>
</gene>
<name>A0A316V922_9BASI</name>
<dbReference type="GeneID" id="37024485"/>
<accession>A0A316V922</accession>
<dbReference type="OrthoDB" id="2504162at2759"/>
<evidence type="ECO:0000256" key="1">
    <source>
        <dbReference type="SAM" id="Coils"/>
    </source>
</evidence>
<reference evidence="3 4" key="1">
    <citation type="journal article" date="2018" name="Mol. Biol. Evol.">
        <title>Broad Genomic Sampling Reveals a Smut Pathogenic Ancestry of the Fungal Clade Ustilaginomycotina.</title>
        <authorList>
            <person name="Kijpornyongpan T."/>
            <person name="Mondo S.J."/>
            <person name="Barry K."/>
            <person name="Sandor L."/>
            <person name="Lee J."/>
            <person name="Lipzen A."/>
            <person name="Pangilinan J."/>
            <person name="LaButti K."/>
            <person name="Hainaut M."/>
            <person name="Henrissat B."/>
            <person name="Grigoriev I.V."/>
            <person name="Spatafora J.W."/>
            <person name="Aime M.C."/>
        </authorList>
    </citation>
    <scope>NUCLEOTIDE SEQUENCE [LARGE SCALE GENOMIC DNA]</scope>
    <source>
        <strain evidence="3 4">MCA 3882</strain>
    </source>
</reference>